<reference evidence="19" key="2">
    <citation type="submission" date="2024-06" db="UniProtKB">
        <authorList>
            <consortium name="EnsemblMetazoa"/>
        </authorList>
    </citation>
    <scope>IDENTIFICATION</scope>
</reference>
<dbReference type="GeneID" id="109580399"/>
<keyword evidence="4" id="KW-0813">Transport</keyword>
<keyword evidence="8" id="KW-0479">Metal-binding</keyword>
<evidence type="ECO:0000256" key="17">
    <source>
        <dbReference type="ARBA" id="ARBA00024013"/>
    </source>
</evidence>
<keyword evidence="5" id="KW-0150">Chloroplast</keyword>
<keyword evidence="11" id="KW-1002">Plastid outer membrane</keyword>
<dbReference type="InterPro" id="IPR045058">
    <property type="entry name" value="GIMA/IAN/Toc"/>
</dbReference>
<dbReference type="PANTHER" id="PTHR10903:SF135">
    <property type="entry name" value="TRANSLOCASE OF CHLOROPLAST 120, CHLOROPLASTIC-RELATED"/>
    <property type="match status" value="1"/>
</dbReference>
<evidence type="ECO:0000256" key="2">
    <source>
        <dbReference type="ARBA" id="ARBA00004167"/>
    </source>
</evidence>
<evidence type="ECO:0000256" key="1">
    <source>
        <dbReference type="ARBA" id="ARBA00001946"/>
    </source>
</evidence>
<dbReference type="PANTHER" id="PTHR10903">
    <property type="entry name" value="GTPASE, IMAP FAMILY MEMBER-RELATED"/>
    <property type="match status" value="1"/>
</dbReference>
<name>A0AAN0IX69_AMPQE</name>
<evidence type="ECO:0000256" key="9">
    <source>
        <dbReference type="ARBA" id="ARBA00022741"/>
    </source>
</evidence>
<keyword evidence="12" id="KW-0460">Magnesium</keyword>
<reference evidence="20" key="1">
    <citation type="journal article" date="2010" name="Nature">
        <title>The Amphimedon queenslandica genome and the evolution of animal complexity.</title>
        <authorList>
            <person name="Srivastava M."/>
            <person name="Simakov O."/>
            <person name="Chapman J."/>
            <person name="Fahey B."/>
            <person name="Gauthier M.E."/>
            <person name="Mitros T."/>
            <person name="Richards G.S."/>
            <person name="Conaco C."/>
            <person name="Dacre M."/>
            <person name="Hellsten U."/>
            <person name="Larroux C."/>
            <person name="Putnam N.H."/>
            <person name="Stanke M."/>
            <person name="Adamska M."/>
            <person name="Darling A."/>
            <person name="Degnan S.M."/>
            <person name="Oakley T.H."/>
            <person name="Plachetzki D.C."/>
            <person name="Zhai Y."/>
            <person name="Adamski M."/>
            <person name="Calcino A."/>
            <person name="Cummins S.F."/>
            <person name="Goodstein D.M."/>
            <person name="Harris C."/>
            <person name="Jackson D.J."/>
            <person name="Leys S.P."/>
            <person name="Shu S."/>
            <person name="Woodcroft B.J."/>
            <person name="Vervoort M."/>
            <person name="Kosik K.S."/>
            <person name="Manning G."/>
            <person name="Degnan B.M."/>
            <person name="Rokhsar D.S."/>
        </authorList>
    </citation>
    <scope>NUCLEOTIDE SEQUENCE [LARGE SCALE GENOMIC DNA]</scope>
</reference>
<dbReference type="GO" id="GO:0016787">
    <property type="term" value="F:hydrolase activity"/>
    <property type="evidence" value="ECO:0007669"/>
    <property type="project" value="UniProtKB-KW"/>
</dbReference>
<keyword evidence="14" id="KW-1133">Transmembrane helix</keyword>
<evidence type="ECO:0000256" key="6">
    <source>
        <dbReference type="ARBA" id="ARBA00022640"/>
    </source>
</evidence>
<evidence type="ECO:0000313" key="19">
    <source>
        <dbReference type="EnsemblMetazoa" id="XP_019849043.1"/>
    </source>
</evidence>
<dbReference type="GO" id="GO:0046872">
    <property type="term" value="F:metal ion binding"/>
    <property type="evidence" value="ECO:0007669"/>
    <property type="project" value="UniProtKB-KW"/>
</dbReference>
<keyword evidence="16" id="KW-0472">Membrane</keyword>
<evidence type="ECO:0000313" key="20">
    <source>
        <dbReference type="Proteomes" id="UP000007879"/>
    </source>
</evidence>
<dbReference type="SUPFAM" id="SSF52540">
    <property type="entry name" value="P-loop containing nucleoside triphosphate hydrolases"/>
    <property type="match status" value="1"/>
</dbReference>
<dbReference type="GO" id="GO:0016020">
    <property type="term" value="C:membrane"/>
    <property type="evidence" value="ECO:0007669"/>
    <property type="project" value="UniProtKB-SubCell"/>
</dbReference>
<keyword evidence="9" id="KW-0547">Nucleotide-binding</keyword>
<evidence type="ECO:0000256" key="12">
    <source>
        <dbReference type="ARBA" id="ARBA00022842"/>
    </source>
</evidence>
<comment type="similarity">
    <text evidence="3">Belongs to the TRAFAC class TrmE-Era-EngA-EngB-Septin-like GTPase superfamily. AIG1/Toc34/Toc159-like paraseptin GTPase family. IAN subfamily.</text>
</comment>
<evidence type="ECO:0000256" key="3">
    <source>
        <dbReference type="ARBA" id="ARBA00008535"/>
    </source>
</evidence>
<evidence type="ECO:0000256" key="15">
    <source>
        <dbReference type="ARBA" id="ARBA00023134"/>
    </source>
</evidence>
<organism evidence="19 20">
    <name type="scientific">Amphimedon queenslandica</name>
    <name type="common">Sponge</name>
    <dbReference type="NCBI Taxonomy" id="400682"/>
    <lineage>
        <taxon>Eukaryota</taxon>
        <taxon>Metazoa</taxon>
        <taxon>Porifera</taxon>
        <taxon>Demospongiae</taxon>
        <taxon>Heteroscleromorpha</taxon>
        <taxon>Haplosclerida</taxon>
        <taxon>Niphatidae</taxon>
        <taxon>Amphimedon</taxon>
    </lineage>
</organism>
<dbReference type="Proteomes" id="UP000007879">
    <property type="component" value="Unassembled WGS sequence"/>
</dbReference>
<evidence type="ECO:0000256" key="13">
    <source>
        <dbReference type="ARBA" id="ARBA00022927"/>
    </source>
</evidence>
<dbReference type="InterPro" id="IPR027417">
    <property type="entry name" value="P-loop_NTPase"/>
</dbReference>
<evidence type="ECO:0000256" key="4">
    <source>
        <dbReference type="ARBA" id="ARBA00022448"/>
    </source>
</evidence>
<comment type="cofactor">
    <cofactor evidence="1">
        <name>Mg(2+)</name>
        <dbReference type="ChEBI" id="CHEBI:18420"/>
    </cofactor>
</comment>
<dbReference type="Gene3D" id="3.40.50.300">
    <property type="entry name" value="P-loop containing nucleotide triphosphate hydrolases"/>
    <property type="match status" value="1"/>
</dbReference>
<dbReference type="KEGG" id="aqu:109580399"/>
<dbReference type="RefSeq" id="XP_019849043.1">
    <property type="nucleotide sequence ID" value="XM_019993484.1"/>
</dbReference>
<keyword evidence="13" id="KW-0653">Protein transport</keyword>
<evidence type="ECO:0000256" key="10">
    <source>
        <dbReference type="ARBA" id="ARBA00022801"/>
    </source>
</evidence>
<dbReference type="GO" id="GO:0005525">
    <property type="term" value="F:GTP binding"/>
    <property type="evidence" value="ECO:0007669"/>
    <property type="project" value="UniProtKB-KW"/>
</dbReference>
<evidence type="ECO:0000256" key="8">
    <source>
        <dbReference type="ARBA" id="ARBA00022723"/>
    </source>
</evidence>
<keyword evidence="6" id="KW-0934">Plastid</keyword>
<protein>
    <recommendedName>
        <fullName evidence="18">AIG1-type G domain-containing protein</fullName>
    </recommendedName>
</protein>
<dbReference type="EnsemblMetazoa" id="XM_019993484.1">
    <property type="protein sequence ID" value="XP_019849043.1"/>
    <property type="gene ID" value="LOC109580399"/>
</dbReference>
<dbReference type="InterPro" id="IPR006703">
    <property type="entry name" value="G_AIG1"/>
</dbReference>
<evidence type="ECO:0000256" key="14">
    <source>
        <dbReference type="ARBA" id="ARBA00022989"/>
    </source>
</evidence>
<keyword evidence="10" id="KW-0378">Hydrolase</keyword>
<comment type="subcellular location">
    <subcellularLocation>
        <location evidence="2">Membrane</location>
        <topology evidence="2">Single-pass membrane protein</topology>
    </subcellularLocation>
    <subcellularLocation>
        <location evidence="17">Plastid</location>
        <location evidence="17">Chloroplast outer membrane</location>
    </subcellularLocation>
</comment>
<keyword evidence="15" id="KW-0342">GTP-binding</keyword>
<proteinExistence type="inferred from homology"/>
<evidence type="ECO:0000256" key="7">
    <source>
        <dbReference type="ARBA" id="ARBA00022692"/>
    </source>
</evidence>
<evidence type="ECO:0000256" key="16">
    <source>
        <dbReference type="ARBA" id="ARBA00023136"/>
    </source>
</evidence>
<evidence type="ECO:0000259" key="18">
    <source>
        <dbReference type="PROSITE" id="PS51720"/>
    </source>
</evidence>
<accession>A0AAN0IX69</accession>
<dbReference type="GO" id="GO:0015031">
    <property type="term" value="P:protein transport"/>
    <property type="evidence" value="ECO:0007669"/>
    <property type="project" value="UniProtKB-KW"/>
</dbReference>
<dbReference type="Pfam" id="PF04548">
    <property type="entry name" value="AIG1"/>
    <property type="match status" value="1"/>
</dbReference>
<dbReference type="AlphaFoldDB" id="A0AAN0IX69"/>
<sequence>MSGLSRFESFIKASLARDDHKELRLLVTGKTGEGKSTLVNGILGEEVAVEGAGTERCTTQVAEYKAVLHGVPVTVFDSPGLQDSTENEDKYIADMKKKCQNLSLVLYCTKMTNNRLKEEDRCAILKLTAAFGQRFWEYAVLVLTFANTENVGRRDERDEDKGPEPDFNDTESWNVLKKKRFEGRVKIWKDNLHKFFINKVGVTRDIVERILVVPVGDSKPSFDNREPYRLPDRDDWFSEFWKACHLRVSRPVARGVQYCCEIGNRDEPLSGCNISQKSFRAYPHLADLELADSTVDGETNLNVFDIIDILMRFRLSKYSFTADIEKALLKHVHSPLSIVHGVESVVCSDSPLTIVHNNSVFVGDVVRCMSDHCEAMKSKFDEFVTPKPFGQMSSKYCQFRPLPCQVTKNPDQLS</sequence>
<keyword evidence="20" id="KW-1185">Reference proteome</keyword>
<evidence type="ECO:0000256" key="5">
    <source>
        <dbReference type="ARBA" id="ARBA00022528"/>
    </source>
</evidence>
<evidence type="ECO:0000256" key="11">
    <source>
        <dbReference type="ARBA" id="ARBA00022805"/>
    </source>
</evidence>
<keyword evidence="7" id="KW-0812">Transmembrane</keyword>
<feature type="domain" description="AIG1-type G" evidence="18">
    <location>
        <begin position="20"/>
        <end position="231"/>
    </location>
</feature>
<dbReference type="PROSITE" id="PS51720">
    <property type="entry name" value="G_AIG1"/>
    <property type="match status" value="1"/>
</dbReference>